<proteinExistence type="predicted"/>
<protein>
    <submittedName>
        <fullName evidence="1">Uncharacterized protein</fullName>
    </submittedName>
</protein>
<evidence type="ECO:0000313" key="2">
    <source>
        <dbReference type="Proteomes" id="UP000534286"/>
    </source>
</evidence>
<sequence>MRNTQGCDLKRQKKTLWRNVSARPVDGAQEAFTATVKSATRHL</sequence>
<evidence type="ECO:0000313" key="1">
    <source>
        <dbReference type="EMBL" id="MBB4940311.1"/>
    </source>
</evidence>
<reference evidence="1 2" key="1">
    <citation type="submission" date="2020-08" db="EMBL/GenBank/DDBJ databases">
        <title>Sequencing the genomes of 1000 actinobacteria strains.</title>
        <authorList>
            <person name="Klenk H.-P."/>
        </authorList>
    </citation>
    <scope>NUCLEOTIDE SEQUENCE [LARGE SCALE GENOMIC DNA]</scope>
    <source>
        <strain evidence="1 2">DSM 43023</strain>
    </source>
</reference>
<name>A0A7W7RXX5_9ACTN</name>
<comment type="caution">
    <text evidence="1">The sequence shown here is derived from an EMBL/GenBank/DDBJ whole genome shotgun (WGS) entry which is preliminary data.</text>
</comment>
<dbReference type="Proteomes" id="UP000534286">
    <property type="component" value="Unassembled WGS sequence"/>
</dbReference>
<accession>A0A7W7RXX5</accession>
<organism evidence="1 2">
    <name type="scientific">Streptosporangium album</name>
    <dbReference type="NCBI Taxonomy" id="47479"/>
    <lineage>
        <taxon>Bacteria</taxon>
        <taxon>Bacillati</taxon>
        <taxon>Actinomycetota</taxon>
        <taxon>Actinomycetes</taxon>
        <taxon>Streptosporangiales</taxon>
        <taxon>Streptosporangiaceae</taxon>
        <taxon>Streptosporangium</taxon>
    </lineage>
</organism>
<keyword evidence="2" id="KW-1185">Reference proteome</keyword>
<gene>
    <name evidence="1" type="ORF">FHR32_004616</name>
</gene>
<dbReference type="EMBL" id="JACHJU010000001">
    <property type="protein sequence ID" value="MBB4940311.1"/>
    <property type="molecule type" value="Genomic_DNA"/>
</dbReference>
<dbReference type="AlphaFoldDB" id="A0A7W7RXX5"/>